<name>A0A7E4WDF3_PANRE</name>
<dbReference type="WBParaSite" id="Pan_g9532.t1">
    <property type="protein sequence ID" value="Pan_g9532.t1"/>
    <property type="gene ID" value="Pan_g9532"/>
</dbReference>
<accession>A0A7E4WDF3</accession>
<organism evidence="2 3">
    <name type="scientific">Panagrellus redivivus</name>
    <name type="common">Microworm</name>
    <dbReference type="NCBI Taxonomy" id="6233"/>
    <lineage>
        <taxon>Eukaryota</taxon>
        <taxon>Metazoa</taxon>
        <taxon>Ecdysozoa</taxon>
        <taxon>Nematoda</taxon>
        <taxon>Chromadorea</taxon>
        <taxon>Rhabditida</taxon>
        <taxon>Tylenchina</taxon>
        <taxon>Panagrolaimomorpha</taxon>
        <taxon>Panagrolaimoidea</taxon>
        <taxon>Panagrolaimidae</taxon>
        <taxon>Panagrellus</taxon>
    </lineage>
</organism>
<sequence length="181" mass="20358">MNTLPTTPNPSTLTEERMRQMLMAPRITRMVSQPSFHADYWQTPVKSNFAECQKDDVFENADSGFFEASESEASSSQNTPPATPNRSIMTEQYVNQLLMAPKVDHRAAPWYSKKGASPWNSPLSHLYGHEDTTNSPSDDDAIEPRQVNALEIGQQVDENRSLEALMVSSAVRRLFPPRETV</sequence>
<reference evidence="2" key="1">
    <citation type="journal article" date="2013" name="Genetics">
        <title>The draft genome and transcriptome of Panagrellus redivivus are shaped by the harsh demands of a free-living lifestyle.</title>
        <authorList>
            <person name="Srinivasan J."/>
            <person name="Dillman A.R."/>
            <person name="Macchietto M.G."/>
            <person name="Heikkinen L."/>
            <person name="Lakso M."/>
            <person name="Fracchia K.M."/>
            <person name="Antoshechkin I."/>
            <person name="Mortazavi A."/>
            <person name="Wong G."/>
            <person name="Sternberg P.W."/>
        </authorList>
    </citation>
    <scope>NUCLEOTIDE SEQUENCE [LARGE SCALE GENOMIC DNA]</scope>
    <source>
        <strain evidence="2">MT8872</strain>
    </source>
</reference>
<dbReference type="AlphaFoldDB" id="A0A7E4WDF3"/>
<dbReference type="Proteomes" id="UP000492821">
    <property type="component" value="Unassembled WGS sequence"/>
</dbReference>
<proteinExistence type="predicted"/>
<feature type="region of interest" description="Disordered" evidence="1">
    <location>
        <begin position="67"/>
        <end position="86"/>
    </location>
</feature>
<feature type="compositionally biased region" description="Low complexity" evidence="1">
    <location>
        <begin position="67"/>
        <end position="76"/>
    </location>
</feature>
<keyword evidence="2" id="KW-1185">Reference proteome</keyword>
<evidence type="ECO:0000256" key="1">
    <source>
        <dbReference type="SAM" id="MobiDB-lite"/>
    </source>
</evidence>
<reference evidence="3" key="2">
    <citation type="submission" date="2020-10" db="UniProtKB">
        <authorList>
            <consortium name="WormBaseParasite"/>
        </authorList>
    </citation>
    <scope>IDENTIFICATION</scope>
</reference>
<evidence type="ECO:0000313" key="3">
    <source>
        <dbReference type="WBParaSite" id="Pan_g9532.t1"/>
    </source>
</evidence>
<evidence type="ECO:0000313" key="2">
    <source>
        <dbReference type="Proteomes" id="UP000492821"/>
    </source>
</evidence>
<protein>
    <submittedName>
        <fullName evidence="3">Similar to</fullName>
    </submittedName>
</protein>
<feature type="compositionally biased region" description="Polar residues" evidence="1">
    <location>
        <begin position="77"/>
        <end position="86"/>
    </location>
</feature>